<dbReference type="CDD" id="cd08044">
    <property type="entry name" value="TAF5_NTD2"/>
    <property type="match status" value="1"/>
</dbReference>
<dbReference type="GO" id="GO:0016251">
    <property type="term" value="F:RNA polymerase II general transcription initiation factor activity"/>
    <property type="evidence" value="ECO:0007669"/>
    <property type="project" value="TreeGrafter"/>
</dbReference>
<proteinExistence type="predicted"/>
<gene>
    <name evidence="4" type="ORF">VICG_01894</name>
</gene>
<dbReference type="GO" id="GO:0005669">
    <property type="term" value="C:transcription factor TFIID complex"/>
    <property type="evidence" value="ECO:0007669"/>
    <property type="project" value="TreeGrafter"/>
</dbReference>
<accession>L2GJT9</accession>
<dbReference type="GO" id="GO:0006367">
    <property type="term" value="P:transcription initiation at RNA polymerase II promoter"/>
    <property type="evidence" value="ECO:0007669"/>
    <property type="project" value="TreeGrafter"/>
</dbReference>
<dbReference type="GeneID" id="19882604"/>
<dbReference type="Proteomes" id="UP000011082">
    <property type="component" value="Unassembled WGS sequence"/>
</dbReference>
<keyword evidence="4" id="KW-0396">Initiation factor</keyword>
<dbReference type="STRING" id="993615.L2GJT9"/>
<dbReference type="InterPro" id="IPR007582">
    <property type="entry name" value="TFIID_NTD2"/>
</dbReference>
<reference evidence="5" key="1">
    <citation type="submission" date="2011-05" db="EMBL/GenBank/DDBJ databases">
        <title>The genome sequence of Vittaforma corneae strain ATCC 50505.</title>
        <authorList>
            <consortium name="The Broad Institute Genome Sequencing Platform"/>
            <person name="Cuomo C."/>
            <person name="Didier E."/>
            <person name="Bowers L."/>
            <person name="Young S.K."/>
            <person name="Zeng Q."/>
            <person name="Gargeya S."/>
            <person name="Fitzgerald M."/>
            <person name="Haas B."/>
            <person name="Abouelleil A."/>
            <person name="Alvarado L."/>
            <person name="Arachchi H.M."/>
            <person name="Berlin A."/>
            <person name="Chapman S.B."/>
            <person name="Gearin G."/>
            <person name="Goldberg J."/>
            <person name="Griggs A."/>
            <person name="Gujja S."/>
            <person name="Hansen M."/>
            <person name="Heiman D."/>
            <person name="Howarth C."/>
            <person name="Larimer J."/>
            <person name="Lui A."/>
            <person name="MacDonald P.J.P."/>
            <person name="McCowen C."/>
            <person name="Montmayeur A."/>
            <person name="Murphy C."/>
            <person name="Neiman D."/>
            <person name="Pearson M."/>
            <person name="Priest M."/>
            <person name="Roberts A."/>
            <person name="Saif S."/>
            <person name="Shea T."/>
            <person name="Sisk P."/>
            <person name="Stolte C."/>
            <person name="Sykes S."/>
            <person name="Wortman J."/>
            <person name="Nusbaum C."/>
            <person name="Birren B."/>
        </authorList>
    </citation>
    <scope>NUCLEOTIDE SEQUENCE [LARGE SCALE GENOMIC DNA]</scope>
    <source>
        <strain evidence="5">ATCC 50505</strain>
    </source>
</reference>
<evidence type="ECO:0000256" key="2">
    <source>
        <dbReference type="ARBA" id="ARBA00023242"/>
    </source>
</evidence>
<dbReference type="RefSeq" id="XP_007605339.1">
    <property type="nucleotide sequence ID" value="XM_007605277.1"/>
</dbReference>
<evidence type="ECO:0000259" key="3">
    <source>
        <dbReference type="Pfam" id="PF04494"/>
    </source>
</evidence>
<sequence>MPSPRVQSDLKNFKMEDSFLKLKLWIEDSLDLFKNDLLPLLYPVYLHIYFDLIVQDEIESAKKFFGLYKEIFPDKIEEMKVFESINSPQHMHENALVIGFRTNKYFVVMGRYAYDLLINFLEENNLIYILKIMNQYMEIKAQSGPRAEEQKMGIDAYVESCPLDLNTSLVSTECEESILARSSTGMTIWRLTCFS</sequence>
<dbReference type="Pfam" id="PF04494">
    <property type="entry name" value="TFIID_NTD2"/>
    <property type="match status" value="1"/>
</dbReference>
<organism evidence="4 5">
    <name type="scientific">Vittaforma corneae (strain ATCC 50505)</name>
    <name type="common">Microsporidian parasite</name>
    <name type="synonym">Nosema corneum</name>
    <dbReference type="NCBI Taxonomy" id="993615"/>
    <lineage>
        <taxon>Eukaryota</taxon>
        <taxon>Fungi</taxon>
        <taxon>Fungi incertae sedis</taxon>
        <taxon>Microsporidia</taxon>
        <taxon>Nosematidae</taxon>
        <taxon>Vittaforma</taxon>
    </lineage>
</organism>
<dbReference type="OrthoDB" id="10266330at2759"/>
<dbReference type="InterPro" id="IPR037264">
    <property type="entry name" value="TFIID_NTD2_sf"/>
</dbReference>
<evidence type="ECO:0000313" key="5">
    <source>
        <dbReference type="Proteomes" id="UP000011082"/>
    </source>
</evidence>
<keyword evidence="2" id="KW-0539">Nucleus</keyword>
<keyword evidence="5" id="KW-1185">Reference proteome</keyword>
<evidence type="ECO:0000313" key="4">
    <source>
        <dbReference type="EMBL" id="ELA41101.1"/>
    </source>
</evidence>
<dbReference type="InParanoid" id="L2GJT9"/>
<dbReference type="AlphaFoldDB" id="L2GJT9"/>
<dbReference type="GO" id="GO:0003743">
    <property type="term" value="F:translation initiation factor activity"/>
    <property type="evidence" value="ECO:0007669"/>
    <property type="project" value="UniProtKB-KW"/>
</dbReference>
<dbReference type="Gene3D" id="1.25.40.500">
    <property type="entry name" value="TFIID subunit TAF5, NTD2 domain"/>
    <property type="match status" value="1"/>
</dbReference>
<evidence type="ECO:0000256" key="1">
    <source>
        <dbReference type="ARBA" id="ARBA00004123"/>
    </source>
</evidence>
<dbReference type="EMBL" id="JH370150">
    <property type="protein sequence ID" value="ELA41101.1"/>
    <property type="molecule type" value="Genomic_DNA"/>
</dbReference>
<dbReference type="PANTHER" id="PTHR19879:SF1">
    <property type="entry name" value="CANNONBALL-RELATED"/>
    <property type="match status" value="1"/>
</dbReference>
<name>L2GJT9_VITCO</name>
<keyword evidence="4" id="KW-0648">Protein biosynthesis</keyword>
<dbReference type="HOGENOM" id="CLU_1536097_0_0_1"/>
<dbReference type="PANTHER" id="PTHR19879">
    <property type="entry name" value="TRANSCRIPTION INITIATION FACTOR TFIID"/>
    <property type="match status" value="1"/>
</dbReference>
<dbReference type="VEuPathDB" id="MicrosporidiaDB:VICG_01894"/>
<comment type="subcellular location">
    <subcellularLocation>
        <location evidence="1">Nucleus</location>
    </subcellularLocation>
</comment>
<protein>
    <submittedName>
        <fullName evidence="4">Transcription initiation factor TFIID subunit 5</fullName>
    </submittedName>
</protein>
<dbReference type="SUPFAM" id="SSF160897">
    <property type="entry name" value="Taf5 N-terminal domain-like"/>
    <property type="match status" value="1"/>
</dbReference>
<feature type="domain" description="TFIID subunit TAF5 NTD2" evidence="3">
    <location>
        <begin position="13"/>
        <end position="137"/>
    </location>
</feature>